<accession>I2GVD9</accession>
<keyword evidence="7" id="KW-1185">Reference proteome</keyword>
<dbReference type="RefSeq" id="XP_004177610.1">
    <property type="nucleotide sequence ID" value="XM_004177562.1"/>
</dbReference>
<evidence type="ECO:0000313" key="7">
    <source>
        <dbReference type="Proteomes" id="UP000002866"/>
    </source>
</evidence>
<dbReference type="Pfam" id="PF13339">
    <property type="entry name" value="AATF-Che1"/>
    <property type="match status" value="1"/>
</dbReference>
<dbReference type="KEGG" id="tbl:TBLA_0A02910"/>
<feature type="domain" description="AATF leucine zipper-containing" evidence="5">
    <location>
        <begin position="146"/>
        <end position="269"/>
    </location>
</feature>
<evidence type="ECO:0000259" key="4">
    <source>
        <dbReference type="Pfam" id="PF08164"/>
    </source>
</evidence>
<dbReference type="InterPro" id="IPR025160">
    <property type="entry name" value="AATF"/>
</dbReference>
<dbReference type="InParanoid" id="I2GVD9"/>
<proteinExistence type="inferred from homology"/>
<dbReference type="Pfam" id="PF08164">
    <property type="entry name" value="TRAUB"/>
    <property type="match status" value="1"/>
</dbReference>
<feature type="domain" description="Apoptosis-antagonizing transcription factor C-terminal" evidence="4">
    <location>
        <begin position="381"/>
        <end position="460"/>
    </location>
</feature>
<dbReference type="PANTHER" id="PTHR15565">
    <property type="entry name" value="AATF PROTEIN APOPTOSIS ANTAGONIZING TRANSCRIPTION FACTOR"/>
    <property type="match status" value="1"/>
</dbReference>
<dbReference type="GeneID" id="14492889"/>
<dbReference type="InterPro" id="IPR039223">
    <property type="entry name" value="AATF/Bfr2"/>
</dbReference>
<reference evidence="6 7" key="1">
    <citation type="journal article" date="2011" name="Proc. Natl. Acad. Sci. U.S.A.">
        <title>Evolutionary erosion of yeast sex chromosomes by mating-type switching accidents.</title>
        <authorList>
            <person name="Gordon J.L."/>
            <person name="Armisen D."/>
            <person name="Proux-Wera E."/>
            <person name="Oheigeartaigh S.S."/>
            <person name="Byrne K.P."/>
            <person name="Wolfe K.H."/>
        </authorList>
    </citation>
    <scope>NUCLEOTIDE SEQUENCE [LARGE SCALE GENOMIC DNA]</scope>
    <source>
        <strain evidence="7">ATCC 34711 / CBS 6284 / DSM 70876 / NBRC 10599 / NRRL Y-10934 / UCD 77-7</strain>
    </source>
</reference>
<dbReference type="HOGENOM" id="CLU_018299_2_1_1"/>
<feature type="compositionally biased region" description="Acidic residues" evidence="3">
    <location>
        <begin position="92"/>
        <end position="118"/>
    </location>
</feature>
<sequence length="492" mass="55102">MAKLAEKLANIANRPTNKDWDPEDNDLGLPPARTANASSDDEDLDSDTQDNSHLQQSHYVKMNASKLRPKKSTVLNAEKYSGAKGSRAELFESSEGEGPSDDDSVDESGDESGDEDQSVDQSDPSQNESDEESQLQLRAPPSVQRDAVKGLSILNQSKLFDNIIDTRIKLQKALNAANTLPLTQHTWKSHLHKKNKKLLSTTRDLLNKVLSQLVDFRNEFQTTDHITTSKPLPANSNKRSFSQLAEDTSVLDNNLSTYRNVVLYKWSTKIQSASGKSALSSTKFKAINQSADVQVTNQLADMTRALKRTRLNRRSVVPLGFQDDLQNNRLSQLSQIPSSSTSQDATSNDLDIPENYDPRRKDNLSIDTTENPYIFDDEDFYRVLLNDLVDKKISNSQSFSNATTIAITSRKLKKNIDTKASKGRKLNYSIQEPIANFEAPVAPHYKWSDEQIDEFFAGLLGQRVNFNEEDSQEDDPNDEPEAIVNDDIQIFG</sequence>
<dbReference type="InterPro" id="IPR012617">
    <property type="entry name" value="AATF_C"/>
</dbReference>
<evidence type="ECO:0000313" key="6">
    <source>
        <dbReference type="EMBL" id="CCH58091.1"/>
    </source>
</evidence>
<feature type="region of interest" description="Disordered" evidence="3">
    <location>
        <begin position="1"/>
        <end position="143"/>
    </location>
</feature>
<protein>
    <recommendedName>
        <fullName evidence="2">Protein BFR2</fullName>
    </recommendedName>
</protein>
<gene>
    <name evidence="6" type="primary">TBLA0A02910</name>
    <name evidence="6" type="ORF">TBLA_0A02910</name>
</gene>
<dbReference type="Proteomes" id="UP000002866">
    <property type="component" value="Chromosome 1"/>
</dbReference>
<feature type="compositionally biased region" description="Low complexity" evidence="3">
    <location>
        <begin position="333"/>
        <end position="343"/>
    </location>
</feature>
<evidence type="ECO:0000256" key="1">
    <source>
        <dbReference type="ARBA" id="ARBA00008966"/>
    </source>
</evidence>
<feature type="compositionally biased region" description="Acidic residues" evidence="3">
    <location>
        <begin position="39"/>
        <end position="48"/>
    </location>
</feature>
<name>I2GVD9_HENB6</name>
<dbReference type="eggNOG" id="KOG2773">
    <property type="taxonomic scope" value="Eukaryota"/>
</dbReference>
<dbReference type="FunCoup" id="I2GVD9">
    <property type="interactions" value="1012"/>
</dbReference>
<evidence type="ECO:0000256" key="2">
    <source>
        <dbReference type="ARBA" id="ARBA00013850"/>
    </source>
</evidence>
<evidence type="ECO:0000256" key="3">
    <source>
        <dbReference type="SAM" id="MobiDB-lite"/>
    </source>
</evidence>
<dbReference type="GO" id="GO:0032040">
    <property type="term" value="C:small-subunit processome"/>
    <property type="evidence" value="ECO:0007669"/>
    <property type="project" value="EnsemblFungi"/>
</dbReference>
<dbReference type="AlphaFoldDB" id="I2GVD9"/>
<evidence type="ECO:0000259" key="5">
    <source>
        <dbReference type="Pfam" id="PF13339"/>
    </source>
</evidence>
<organism evidence="6 7">
    <name type="scientific">Henningerozyma blattae (strain ATCC 34711 / CBS 6284 / DSM 70876 / NBRC 10599 / NRRL Y-10934 / UCD 77-7)</name>
    <name type="common">Yeast</name>
    <name type="synonym">Tetrapisispora blattae</name>
    <dbReference type="NCBI Taxonomy" id="1071380"/>
    <lineage>
        <taxon>Eukaryota</taxon>
        <taxon>Fungi</taxon>
        <taxon>Dikarya</taxon>
        <taxon>Ascomycota</taxon>
        <taxon>Saccharomycotina</taxon>
        <taxon>Saccharomycetes</taxon>
        <taxon>Saccharomycetales</taxon>
        <taxon>Saccharomycetaceae</taxon>
        <taxon>Henningerozyma</taxon>
    </lineage>
</organism>
<dbReference type="OMA" id="INFMAPN"/>
<dbReference type="EMBL" id="HE806316">
    <property type="protein sequence ID" value="CCH58091.1"/>
    <property type="molecule type" value="Genomic_DNA"/>
</dbReference>
<feature type="region of interest" description="Disordered" evidence="3">
    <location>
        <begin position="333"/>
        <end position="366"/>
    </location>
</feature>
<dbReference type="STRING" id="1071380.I2GVD9"/>
<dbReference type="GO" id="GO:0000462">
    <property type="term" value="P:maturation of SSU-rRNA from tricistronic rRNA transcript (SSU-rRNA, 5.8S rRNA, LSU-rRNA)"/>
    <property type="evidence" value="ECO:0007669"/>
    <property type="project" value="EnsemblFungi"/>
</dbReference>
<dbReference type="PANTHER" id="PTHR15565:SF0">
    <property type="entry name" value="PROTEIN AATF"/>
    <property type="match status" value="1"/>
</dbReference>
<comment type="similarity">
    <text evidence="1">Belongs to the AATF family.</text>
</comment>
<dbReference type="OrthoDB" id="5783963at2759"/>